<dbReference type="PANTHER" id="PTHR43877">
    <property type="entry name" value="AMINOALKYLPHOSPHONATE N-ACETYLTRANSFERASE-RELATED-RELATED"/>
    <property type="match status" value="1"/>
</dbReference>
<dbReference type="Pfam" id="PF13673">
    <property type="entry name" value="Acetyltransf_10"/>
    <property type="match status" value="1"/>
</dbReference>
<evidence type="ECO:0000256" key="1">
    <source>
        <dbReference type="ARBA" id="ARBA00022679"/>
    </source>
</evidence>
<dbReference type="EMBL" id="RWHU01000001">
    <property type="protein sequence ID" value="RSK70979.1"/>
    <property type="molecule type" value="Genomic_DNA"/>
</dbReference>
<organism evidence="4 5">
    <name type="scientific">Enterobacter huaxiensis</name>
    <dbReference type="NCBI Taxonomy" id="2494702"/>
    <lineage>
        <taxon>Bacteria</taxon>
        <taxon>Pseudomonadati</taxon>
        <taxon>Pseudomonadota</taxon>
        <taxon>Gammaproteobacteria</taxon>
        <taxon>Enterobacterales</taxon>
        <taxon>Enterobacteriaceae</taxon>
        <taxon>Enterobacter</taxon>
    </lineage>
</organism>
<protein>
    <submittedName>
        <fullName evidence="4">GNAT family N-acetyltransferase</fullName>
    </submittedName>
</protein>
<comment type="caution">
    <text evidence="4">The sequence shown here is derived from an EMBL/GenBank/DDBJ whole genome shotgun (WGS) entry which is preliminary data.</text>
</comment>
<evidence type="ECO:0000259" key="3">
    <source>
        <dbReference type="PROSITE" id="PS51186"/>
    </source>
</evidence>
<name>A0A428M016_9ENTR</name>
<dbReference type="GO" id="GO:0016747">
    <property type="term" value="F:acyltransferase activity, transferring groups other than amino-acyl groups"/>
    <property type="evidence" value="ECO:0007669"/>
    <property type="project" value="InterPro"/>
</dbReference>
<dbReference type="PROSITE" id="PS51186">
    <property type="entry name" value="GNAT"/>
    <property type="match status" value="1"/>
</dbReference>
<accession>A0A428M016</accession>
<sequence length="156" mass="17377">MVIRRAEPQEAEILWNIRNLAIRSGCKSCYDPDVITRWTPDDMPEHYRTMVVENPFFVAEDESGAVAATGYLDLNTNCIEAVFTLPAACGKGMATQIIDALKEEAQARGIPRLTLASTPNAHSFYQKCGFVTLGETQWFSRLADAELRCFNLAIDV</sequence>
<dbReference type="AlphaFoldDB" id="A0A428M016"/>
<keyword evidence="2" id="KW-0012">Acyltransferase</keyword>
<evidence type="ECO:0000313" key="4">
    <source>
        <dbReference type="EMBL" id="RSK70979.1"/>
    </source>
</evidence>
<dbReference type="InterPro" id="IPR016181">
    <property type="entry name" value="Acyl_CoA_acyltransferase"/>
</dbReference>
<dbReference type="RefSeq" id="WP_125913739.1">
    <property type="nucleotide sequence ID" value="NZ_RWHU01000001.1"/>
</dbReference>
<dbReference type="InterPro" id="IPR050832">
    <property type="entry name" value="Bact_Acetyltransf"/>
</dbReference>
<evidence type="ECO:0000256" key="2">
    <source>
        <dbReference type="ARBA" id="ARBA00023315"/>
    </source>
</evidence>
<reference evidence="4 5" key="1">
    <citation type="submission" date="2018-12" db="EMBL/GenBank/DDBJ databases">
        <title>The Genome Submission of two Enterobacter spp. strains.</title>
        <authorList>
            <person name="Wu W."/>
            <person name="Wei L."/>
            <person name="Feng Y."/>
            <person name="Zong Z."/>
        </authorList>
    </citation>
    <scope>NUCLEOTIDE SEQUENCE [LARGE SCALE GENOMIC DNA]</scope>
    <source>
        <strain evidence="4 5">WCHEHu045002</strain>
    </source>
</reference>
<keyword evidence="1 4" id="KW-0808">Transferase</keyword>
<dbReference type="SUPFAM" id="SSF55729">
    <property type="entry name" value="Acyl-CoA N-acyltransferases (Nat)"/>
    <property type="match status" value="1"/>
</dbReference>
<proteinExistence type="predicted"/>
<dbReference type="Gene3D" id="3.40.630.30">
    <property type="match status" value="1"/>
</dbReference>
<dbReference type="PANTHER" id="PTHR43877:SF2">
    <property type="entry name" value="AMINOALKYLPHOSPHONATE N-ACETYLTRANSFERASE-RELATED"/>
    <property type="match status" value="1"/>
</dbReference>
<evidence type="ECO:0000313" key="5">
    <source>
        <dbReference type="Proteomes" id="UP000276389"/>
    </source>
</evidence>
<dbReference type="Proteomes" id="UP000276389">
    <property type="component" value="Unassembled WGS sequence"/>
</dbReference>
<gene>
    <name evidence="4" type="ORF">EJE24_04205</name>
</gene>
<feature type="domain" description="N-acetyltransferase" evidence="3">
    <location>
        <begin position="1"/>
        <end position="156"/>
    </location>
</feature>
<dbReference type="InterPro" id="IPR000182">
    <property type="entry name" value="GNAT_dom"/>
</dbReference>